<dbReference type="AlphaFoldDB" id="A0A316UVL1"/>
<keyword evidence="2" id="KW-0812">Transmembrane</keyword>
<keyword evidence="2" id="KW-1133">Transmembrane helix</keyword>
<feature type="compositionally biased region" description="Polar residues" evidence="1">
    <location>
        <begin position="216"/>
        <end position="231"/>
    </location>
</feature>
<keyword evidence="2" id="KW-0472">Membrane</keyword>
<feature type="transmembrane region" description="Helical" evidence="2">
    <location>
        <begin position="12"/>
        <end position="32"/>
    </location>
</feature>
<sequence length="288" mass="31256">MPSTRGYRTFALPSGILILALSLVVTGLAAYLTNRSIELRNIVNDYIKNQTYDPSNRFEYNSERNLYLNAQARANNLVASSYFSAVIGAWTFVNTLLFLILLLIWGNGDKMQGGGAARTAVRFLAGPAGWGCLLAVEWITWLAVAAKATQINIFTNDCRFTGKYEGVCKVAPAYGGILWGTWLLVSLFCIISLIFALKMPRTLGGFRGGGADPNPQWDSGNSQGYDYGKQSGNMQQAPQPLPYQQYGGPQPMGVHGMQQGPTYAAPHGGMSNTHMMQPAMGTMGTGQM</sequence>
<dbReference type="Proteomes" id="UP000245884">
    <property type="component" value="Unassembled WGS sequence"/>
</dbReference>
<dbReference type="EMBL" id="KZ819663">
    <property type="protein sequence ID" value="PWN29337.1"/>
    <property type="molecule type" value="Genomic_DNA"/>
</dbReference>
<proteinExistence type="predicted"/>
<dbReference type="GeneID" id="37025006"/>
<accession>A0A316UVL1</accession>
<feature type="region of interest" description="Disordered" evidence="1">
    <location>
        <begin position="210"/>
        <end position="231"/>
    </location>
</feature>
<dbReference type="OrthoDB" id="3364107at2759"/>
<feature type="transmembrane region" description="Helical" evidence="2">
    <location>
        <begin position="177"/>
        <end position="197"/>
    </location>
</feature>
<evidence type="ECO:0000256" key="2">
    <source>
        <dbReference type="SAM" id="Phobius"/>
    </source>
</evidence>
<name>A0A316UVL1_9BASI</name>
<keyword evidence="4" id="KW-1185">Reference proteome</keyword>
<evidence type="ECO:0000256" key="1">
    <source>
        <dbReference type="SAM" id="MobiDB-lite"/>
    </source>
</evidence>
<evidence type="ECO:0000313" key="3">
    <source>
        <dbReference type="EMBL" id="PWN29337.1"/>
    </source>
</evidence>
<organism evidence="3 4">
    <name type="scientific">Jaminaea rosea</name>
    <dbReference type="NCBI Taxonomy" id="1569628"/>
    <lineage>
        <taxon>Eukaryota</taxon>
        <taxon>Fungi</taxon>
        <taxon>Dikarya</taxon>
        <taxon>Basidiomycota</taxon>
        <taxon>Ustilaginomycotina</taxon>
        <taxon>Exobasidiomycetes</taxon>
        <taxon>Microstromatales</taxon>
        <taxon>Microstromatales incertae sedis</taxon>
        <taxon>Jaminaea</taxon>
    </lineage>
</organism>
<protein>
    <recommendedName>
        <fullName evidence="5">MARVEL domain-containing protein</fullName>
    </recommendedName>
</protein>
<feature type="transmembrane region" description="Helical" evidence="2">
    <location>
        <begin position="82"/>
        <end position="105"/>
    </location>
</feature>
<evidence type="ECO:0000313" key="4">
    <source>
        <dbReference type="Proteomes" id="UP000245884"/>
    </source>
</evidence>
<gene>
    <name evidence="3" type="ORF">BDZ90DRAFT_105821</name>
</gene>
<dbReference type="RefSeq" id="XP_025363949.1">
    <property type="nucleotide sequence ID" value="XM_025503183.1"/>
</dbReference>
<reference evidence="3 4" key="1">
    <citation type="journal article" date="2018" name="Mol. Biol. Evol.">
        <title>Broad Genomic Sampling Reveals a Smut Pathogenic Ancestry of the Fungal Clade Ustilaginomycotina.</title>
        <authorList>
            <person name="Kijpornyongpan T."/>
            <person name="Mondo S.J."/>
            <person name="Barry K."/>
            <person name="Sandor L."/>
            <person name="Lee J."/>
            <person name="Lipzen A."/>
            <person name="Pangilinan J."/>
            <person name="LaButti K."/>
            <person name="Hainaut M."/>
            <person name="Henrissat B."/>
            <person name="Grigoriev I.V."/>
            <person name="Spatafora J.W."/>
            <person name="Aime M.C."/>
        </authorList>
    </citation>
    <scope>NUCLEOTIDE SEQUENCE [LARGE SCALE GENOMIC DNA]</scope>
    <source>
        <strain evidence="3 4">MCA 5214</strain>
    </source>
</reference>
<evidence type="ECO:0008006" key="5">
    <source>
        <dbReference type="Google" id="ProtNLM"/>
    </source>
</evidence>